<sequence>MNAPISPALQAALRQVSIDDKYTLERGTAFMSGVQALVRLPMLQRARDAAAGLNTAGFISGYRGSPLGGYDQALQGARAHLARQHIVFQPGVNEELAATAVWGTQQLDLQPEHKRYDGVFGIWYGKGPGVDRCSDVFKHANMAGTARHGGVLALAGDDHVAKSSTAAHQSDHIFKACGLPVFFPSSVQDILDMGLHALALSRYAGVWSGMKTIQEVVESSASVCIDAQRVQIALPGDFEMPSGGVHIRWPDAPLAQEERLMNTKWYAALAYIRANGLNHNVIAGAQDRFGLIASGKAYNDTRQALQDLGLDEAACQRLGIRVHKVGVVWPLEPQATQDFARGLQEVLVVEEKRQLIEYQLKEQLYHWSAAQRPRVLGKFDAGEDASAELGGEWAQPNPARSTLLRAHADLNPALVARAIARRLLALGVPEDWRARLQQRLAALDAREQALAALEVKTGERIPWFCSGCPHNTSTRVPEGSRALAGIGCHYMANWMPDRRTATFTQMGGEGVTWVGQQPFTNEAHVFANLGDGTYFHSGLLAIRQSIAAGVNITYKILYNDAVAMTGGQQVGERPEGHSVLQIMASVIAEGAAQVVIVTDEPAKYQGAPLAPGVQLHHRDQLDAVQRALREVKGTTVLIYDQTCATEKRRRRKRGKLAEPPQRVFINELVCEGCGDCSLQSNCLSVEPLATPLGRKRRINQSTCNKDFSCLKGFCPSMVTVHGGQLKRATGAAAAANANTANAANAANAARPALPAPEELPPLPEPALPQIESAWGIVVAGVGGTGVITIGQLLGMAAHLEGKGVITQDAGGLAQKGGSTWSHIQIAARPEALFSTKVDAAKADLVIGCDAIVATSAATLATMQEGRTYVALNVHGTPTALFVHDPNWRFPAASAEAALQRAVGPQGLGALDAQALATRLLGDSIFTNPLLLGFAWQQGRIPLSRAALLRAIELNGVQVQKNQQAFEWGRRAAADPAAMQALAAPPAQVIELVRQPKPGHEDLASLVALRVQHLTAYQNAAYAQRYAAQVQHMQDVEATTGQTALAEAVARNLFKLMAYKDEYEVARLYTDGQFRAQLQAQFEGDYRLQYHLAPPLLARKNAQGQPIKTQFGPWMHWALALLARGKALRGTVWDVFGKTEERRMERALIEEYRAMLERLRQGLQGLPADAPRWALARQIASVPEEIRGFGHVKHAAVHKARQRWQQLWHEWDAQAQGAAAEPERLRA</sequence>
<organism evidence="5 6">
    <name type="scientific">Vandammella animalimorsus</name>
    <dbReference type="NCBI Taxonomy" id="2029117"/>
    <lineage>
        <taxon>Bacteria</taxon>
        <taxon>Pseudomonadati</taxon>
        <taxon>Pseudomonadota</taxon>
        <taxon>Betaproteobacteria</taxon>
        <taxon>Burkholderiales</taxon>
        <taxon>Comamonadaceae</taxon>
        <taxon>Vandammella</taxon>
    </lineage>
</organism>
<dbReference type="InterPro" id="IPR046667">
    <property type="entry name" value="DUF6537"/>
</dbReference>
<name>A0A3M6R6Y3_9BURK</name>
<dbReference type="SUPFAM" id="SSF53323">
    <property type="entry name" value="Pyruvate-ferredoxin oxidoreductase, PFOR, domain III"/>
    <property type="match status" value="1"/>
</dbReference>
<evidence type="ECO:0000313" key="5">
    <source>
        <dbReference type="EMBL" id="RMX10985.1"/>
    </source>
</evidence>
<accession>A0A3M6R6Y3</accession>
<dbReference type="InterPro" id="IPR011766">
    <property type="entry name" value="TPP_enzyme_TPP-bd"/>
</dbReference>
<feature type="domain" description="DUF6537" evidence="4">
    <location>
        <begin position="1003"/>
        <end position="1204"/>
    </location>
</feature>
<dbReference type="GO" id="GO:0045333">
    <property type="term" value="P:cellular respiration"/>
    <property type="evidence" value="ECO:0007669"/>
    <property type="project" value="UniProtKB-ARBA"/>
</dbReference>
<dbReference type="GO" id="GO:0016625">
    <property type="term" value="F:oxidoreductase activity, acting on the aldehyde or oxo group of donors, iron-sulfur protein as acceptor"/>
    <property type="evidence" value="ECO:0007669"/>
    <property type="project" value="UniProtKB-ARBA"/>
</dbReference>
<dbReference type="GO" id="GO:0030976">
    <property type="term" value="F:thiamine pyrophosphate binding"/>
    <property type="evidence" value="ECO:0007669"/>
    <property type="project" value="InterPro"/>
</dbReference>
<dbReference type="PANTHER" id="PTHR48084">
    <property type="entry name" value="2-OXOGLUTARATE OXIDOREDUCTASE SUBUNIT KORB-RELATED"/>
    <property type="match status" value="1"/>
</dbReference>
<evidence type="ECO:0000259" key="3">
    <source>
        <dbReference type="Pfam" id="PF02775"/>
    </source>
</evidence>
<dbReference type="Gene3D" id="3.40.920.10">
    <property type="entry name" value="Pyruvate-ferredoxin oxidoreductase, PFOR, domain III"/>
    <property type="match status" value="1"/>
</dbReference>
<feature type="domain" description="Thiamine pyrophosphate enzyme TPP-binding" evidence="3">
    <location>
        <begin position="485"/>
        <end position="574"/>
    </location>
</feature>
<dbReference type="Proteomes" id="UP000275180">
    <property type="component" value="Unassembled WGS sequence"/>
</dbReference>
<comment type="caution">
    <text evidence="5">The sequence shown here is derived from an EMBL/GenBank/DDBJ whole genome shotgun (WGS) entry which is preliminary data.</text>
</comment>
<gene>
    <name evidence="5" type="ORF">EBQ34_11130</name>
</gene>
<evidence type="ECO:0000256" key="1">
    <source>
        <dbReference type="ARBA" id="ARBA00023002"/>
    </source>
</evidence>
<keyword evidence="1" id="KW-0560">Oxidoreductase</keyword>
<dbReference type="Pfam" id="PF02775">
    <property type="entry name" value="TPP_enzyme_C"/>
    <property type="match status" value="1"/>
</dbReference>
<evidence type="ECO:0000313" key="6">
    <source>
        <dbReference type="Proteomes" id="UP000275180"/>
    </source>
</evidence>
<evidence type="ECO:0000259" key="2">
    <source>
        <dbReference type="Pfam" id="PF01558"/>
    </source>
</evidence>
<keyword evidence="5" id="KW-0670">Pyruvate</keyword>
<dbReference type="Pfam" id="PF01558">
    <property type="entry name" value="POR"/>
    <property type="match status" value="1"/>
</dbReference>
<dbReference type="NCBIfam" id="NF009589">
    <property type="entry name" value="PRK13030.1"/>
    <property type="match status" value="1"/>
</dbReference>
<dbReference type="CDD" id="cd07034">
    <property type="entry name" value="TPP_PYR_PFOR_IOR-alpha_like"/>
    <property type="match status" value="1"/>
</dbReference>
<evidence type="ECO:0000259" key="4">
    <source>
        <dbReference type="Pfam" id="PF20169"/>
    </source>
</evidence>
<dbReference type="InterPro" id="IPR051457">
    <property type="entry name" value="2-oxoacid:Fd_oxidoreductase"/>
</dbReference>
<dbReference type="NCBIfam" id="NF009588">
    <property type="entry name" value="PRK13029.1"/>
    <property type="match status" value="1"/>
</dbReference>
<dbReference type="OrthoDB" id="9803617at2"/>
<protein>
    <submittedName>
        <fullName evidence="5">Indolepyruvate ferredoxin oxidoreductase family protein</fullName>
    </submittedName>
</protein>
<dbReference type="SUPFAM" id="SSF52518">
    <property type="entry name" value="Thiamin diphosphate-binding fold (THDP-binding)"/>
    <property type="match status" value="2"/>
</dbReference>
<dbReference type="EMBL" id="RDQJ01000018">
    <property type="protein sequence ID" value="RMX10985.1"/>
    <property type="molecule type" value="Genomic_DNA"/>
</dbReference>
<dbReference type="InterPro" id="IPR019752">
    <property type="entry name" value="Pyrv/ketoisovalerate_OxRed_cat"/>
</dbReference>
<dbReference type="CDD" id="cd02008">
    <property type="entry name" value="TPP_IOR_alpha"/>
    <property type="match status" value="1"/>
</dbReference>
<dbReference type="GO" id="GO:0044281">
    <property type="term" value="P:small molecule metabolic process"/>
    <property type="evidence" value="ECO:0007669"/>
    <property type="project" value="UniProtKB-ARBA"/>
</dbReference>
<dbReference type="InterPro" id="IPR002880">
    <property type="entry name" value="Pyrv_Fd/Flavodoxin_OxRdtase_N"/>
</dbReference>
<dbReference type="InterPro" id="IPR029061">
    <property type="entry name" value="THDP-binding"/>
</dbReference>
<dbReference type="RefSeq" id="WP_122245492.1">
    <property type="nucleotide sequence ID" value="NZ_RDQJ01000018.1"/>
</dbReference>
<dbReference type="AlphaFoldDB" id="A0A3M6R6Y3"/>
<feature type="domain" description="Pyruvate/ketoisovalerate oxidoreductase catalytic" evidence="2">
    <location>
        <begin position="782"/>
        <end position="969"/>
    </location>
</feature>
<reference evidence="5 6" key="1">
    <citation type="submission" date="2018-10" db="EMBL/GenBank/DDBJ databases">
        <title>Comamonadaceae CDC group NO-1 genome sequencing and assembly.</title>
        <authorList>
            <person name="Bernier A.-M."/>
            <person name="Bernard K."/>
        </authorList>
    </citation>
    <scope>NUCLEOTIDE SEQUENCE [LARGE SCALE GENOMIC DNA]</scope>
    <source>
        <strain evidence="5 6">NML180582</strain>
    </source>
</reference>
<dbReference type="Gene3D" id="3.40.50.970">
    <property type="match status" value="1"/>
</dbReference>
<proteinExistence type="predicted"/>
<dbReference type="PANTHER" id="PTHR48084:SF3">
    <property type="entry name" value="SUBUNIT OF PYRUVATE:FLAVODOXIN OXIDOREDUCTASE"/>
    <property type="match status" value="1"/>
</dbReference>
<dbReference type="InterPro" id="IPR002869">
    <property type="entry name" value="Pyrv_flavodox_OxRed_cen"/>
</dbReference>
<dbReference type="Pfam" id="PF20169">
    <property type="entry name" value="DUF6537"/>
    <property type="match status" value="1"/>
</dbReference>